<name>A0A8J3UFN2_9ACTN</name>
<evidence type="ECO:0000256" key="1">
    <source>
        <dbReference type="SAM" id="MobiDB-lite"/>
    </source>
</evidence>
<feature type="region of interest" description="Disordered" evidence="1">
    <location>
        <begin position="1"/>
        <end position="20"/>
    </location>
</feature>
<keyword evidence="2" id="KW-1133">Transmembrane helix</keyword>
<dbReference type="EMBL" id="BOOQ01000003">
    <property type="protein sequence ID" value="GII44408.1"/>
    <property type="molecule type" value="Genomic_DNA"/>
</dbReference>
<accession>A0A8J3UFN2</accession>
<dbReference type="AlphaFoldDB" id="A0A8J3UFN2"/>
<proteinExistence type="predicted"/>
<keyword evidence="2" id="KW-0812">Transmembrane</keyword>
<keyword evidence="4" id="KW-1185">Reference proteome</keyword>
<feature type="compositionally biased region" description="Acidic residues" evidence="1">
    <location>
        <begin position="1"/>
        <end position="11"/>
    </location>
</feature>
<evidence type="ECO:0000313" key="4">
    <source>
        <dbReference type="Proteomes" id="UP000644610"/>
    </source>
</evidence>
<reference evidence="3" key="1">
    <citation type="submission" date="2021-01" db="EMBL/GenBank/DDBJ databases">
        <title>Whole genome shotgun sequence of Planotetraspora silvatica NBRC 100141.</title>
        <authorList>
            <person name="Komaki H."/>
            <person name="Tamura T."/>
        </authorList>
    </citation>
    <scope>NUCLEOTIDE SEQUENCE</scope>
    <source>
        <strain evidence="3">NBRC 100141</strain>
    </source>
</reference>
<evidence type="ECO:0000313" key="3">
    <source>
        <dbReference type="EMBL" id="GII44408.1"/>
    </source>
</evidence>
<keyword evidence="2" id="KW-0472">Membrane</keyword>
<sequence>MKDAETVEDDDPGRRLMETSPPGEQYLLITSKDRPLPSVVILCLAVAVLAGGYLALRWVSQQIHGLALGLTYAAGGLLLLLVFWVVGAHVELLMNWAYWRRRGVPANAADSHRPGLQRRLHRHVSAPRSVGPGRGLRLPAE</sequence>
<evidence type="ECO:0000256" key="2">
    <source>
        <dbReference type="SAM" id="Phobius"/>
    </source>
</evidence>
<dbReference type="Proteomes" id="UP000644610">
    <property type="component" value="Unassembled WGS sequence"/>
</dbReference>
<feature type="transmembrane region" description="Helical" evidence="2">
    <location>
        <begin position="36"/>
        <end position="56"/>
    </location>
</feature>
<comment type="caution">
    <text evidence="3">The sequence shown here is derived from an EMBL/GenBank/DDBJ whole genome shotgun (WGS) entry which is preliminary data.</text>
</comment>
<protein>
    <submittedName>
        <fullName evidence="3">Uncharacterized protein</fullName>
    </submittedName>
</protein>
<organism evidence="3 4">
    <name type="scientific">Planotetraspora silvatica</name>
    <dbReference type="NCBI Taxonomy" id="234614"/>
    <lineage>
        <taxon>Bacteria</taxon>
        <taxon>Bacillati</taxon>
        <taxon>Actinomycetota</taxon>
        <taxon>Actinomycetes</taxon>
        <taxon>Streptosporangiales</taxon>
        <taxon>Streptosporangiaceae</taxon>
        <taxon>Planotetraspora</taxon>
    </lineage>
</organism>
<gene>
    <name evidence="3" type="ORF">Psi02_08320</name>
</gene>
<feature type="transmembrane region" description="Helical" evidence="2">
    <location>
        <begin position="63"/>
        <end position="86"/>
    </location>
</feature>